<dbReference type="AlphaFoldDB" id="A0A1D3UGR0"/>
<accession>A0A1D3UGR0</accession>
<organism evidence="1 2">
    <name type="scientific">Tannerella forsythia</name>
    <name type="common">Bacteroides forsythus</name>
    <dbReference type="NCBI Taxonomy" id="28112"/>
    <lineage>
        <taxon>Bacteria</taxon>
        <taxon>Pseudomonadati</taxon>
        <taxon>Bacteroidota</taxon>
        <taxon>Bacteroidia</taxon>
        <taxon>Bacteroidales</taxon>
        <taxon>Tannerellaceae</taxon>
        <taxon>Tannerella</taxon>
    </lineage>
</organism>
<evidence type="ECO:0000313" key="2">
    <source>
        <dbReference type="Proteomes" id="UP000182057"/>
    </source>
</evidence>
<dbReference type="EMBL" id="FMMM01000024">
    <property type="protein sequence ID" value="SCQ19332.1"/>
    <property type="molecule type" value="Genomic_DNA"/>
</dbReference>
<sequence length="319" mass="35039">MAPYGRSAFVHHVGPECPTRKVPPEDAVAQMGITAVVIEASCRRGYISAHGVIDREERTSAIIDTATRCGGPVVTDFGVVDQRVARTSHAAAVISAADMDAASQVRRRIGCNDRVGYGPRSPVLEENTSAVCCLSATDDESVDTGIATDPAAAVRIIRRSVEDDDVASVTVHDRLMQGVVPFVQIRFPCTEAAVDFDTVVIDYIRLALRRHVVPFGHPDTVALRSQAKRLIDRRESIRPVRSVTASATYVLIDKVSEVLFVKHQIHHEGRVTRHFVSPRTGCGREMKRDLFLSGRVPNYLRTGRYRCRWGSALESPLDA</sequence>
<protein>
    <submittedName>
        <fullName evidence="1">Uncharacterized protein</fullName>
    </submittedName>
</protein>
<name>A0A1D3UGR0_TANFO</name>
<reference evidence="1 2" key="1">
    <citation type="submission" date="2016-09" db="EMBL/GenBank/DDBJ databases">
        <authorList>
            <person name="Capua I."/>
            <person name="De Benedictis P."/>
            <person name="Joannis T."/>
            <person name="Lombin L.H."/>
            <person name="Cattoli G."/>
        </authorList>
    </citation>
    <scope>NUCLEOTIDE SEQUENCE [LARGE SCALE GENOMIC DNA]</scope>
    <source>
        <strain evidence="1 2">UB20</strain>
    </source>
</reference>
<dbReference type="Proteomes" id="UP000182057">
    <property type="component" value="Unassembled WGS sequence"/>
</dbReference>
<proteinExistence type="predicted"/>
<gene>
    <name evidence="1" type="ORF">TFUB20_00664</name>
</gene>
<evidence type="ECO:0000313" key="1">
    <source>
        <dbReference type="EMBL" id="SCQ19332.1"/>
    </source>
</evidence>